<feature type="region of interest" description="Disordered" evidence="1">
    <location>
        <begin position="218"/>
        <end position="251"/>
    </location>
</feature>
<feature type="region of interest" description="Disordered" evidence="1">
    <location>
        <begin position="330"/>
        <end position="364"/>
    </location>
</feature>
<organism evidence="2 3">
    <name type="scientific">Paxillus involutus ATCC 200175</name>
    <dbReference type="NCBI Taxonomy" id="664439"/>
    <lineage>
        <taxon>Eukaryota</taxon>
        <taxon>Fungi</taxon>
        <taxon>Dikarya</taxon>
        <taxon>Basidiomycota</taxon>
        <taxon>Agaricomycotina</taxon>
        <taxon>Agaricomycetes</taxon>
        <taxon>Agaricomycetidae</taxon>
        <taxon>Boletales</taxon>
        <taxon>Paxilineae</taxon>
        <taxon>Paxillaceae</taxon>
        <taxon>Paxillus</taxon>
    </lineage>
</organism>
<reference evidence="2 3" key="1">
    <citation type="submission" date="2014-06" db="EMBL/GenBank/DDBJ databases">
        <authorList>
            <consortium name="DOE Joint Genome Institute"/>
            <person name="Kuo A."/>
            <person name="Kohler A."/>
            <person name="Nagy L.G."/>
            <person name="Floudas D."/>
            <person name="Copeland A."/>
            <person name="Barry K.W."/>
            <person name="Cichocki N."/>
            <person name="Veneault-Fourrey C."/>
            <person name="LaButti K."/>
            <person name="Lindquist E.A."/>
            <person name="Lipzen A."/>
            <person name="Lundell T."/>
            <person name="Morin E."/>
            <person name="Murat C."/>
            <person name="Sun H."/>
            <person name="Tunlid A."/>
            <person name="Henrissat B."/>
            <person name="Grigoriev I.V."/>
            <person name="Hibbett D.S."/>
            <person name="Martin F."/>
            <person name="Nordberg H.P."/>
            <person name="Cantor M.N."/>
            <person name="Hua S.X."/>
        </authorList>
    </citation>
    <scope>NUCLEOTIDE SEQUENCE [LARGE SCALE GENOMIC DNA]</scope>
    <source>
        <strain evidence="2 3">ATCC 200175</strain>
    </source>
</reference>
<dbReference type="HOGENOM" id="CLU_019461_0_0_1"/>
<dbReference type="PANTHER" id="PTHR14778:SF2">
    <property type="entry name" value="KINETOCHORE-ASSOCIATED PROTEIN DSN1 HOMOLOG"/>
    <property type="match status" value="1"/>
</dbReference>
<dbReference type="EMBL" id="KN819352">
    <property type="protein sequence ID" value="KIJ13481.1"/>
    <property type="molecule type" value="Genomic_DNA"/>
</dbReference>
<feature type="compositionally biased region" description="Pro residues" evidence="1">
    <location>
        <begin position="71"/>
        <end position="84"/>
    </location>
</feature>
<evidence type="ECO:0000256" key="1">
    <source>
        <dbReference type="SAM" id="MobiDB-lite"/>
    </source>
</evidence>
<sequence length="433" mass="47925">MAPLDPNPTAKRKANDSNLLPVAASKRMKKESRPDASKRKHHIGEEQPGGLIIVRAPAPRPLTPEKTSRPSPRPPSPHSQPLPRTPQIHSLLAWSAERAMSRMTEATSSSAKPLKPPSKSSTSRGTDPPPLDDRKKLILKKVQEDFIRMLAENKIDISASSHGSKGETSEGVAPNEQNVKNRAREVTFQQHINRAQAESDAWSRVNQFYHQYEVNSDADLEKRRRALNPPPSAKAKGKQRETLQEPPDDWSWLLPREGDLSDEFKEQVDLELIKQIMSDPPEPQNREMEDLQFKIDSLFSYVNSAVQTTNTAEAELDHRFSLLSLALSARSHSLPPPSSSSSTSLSSHLPLTQRGASHLPGESPRDILRALSRIDKERPPGKIGDAARRAVREVQRVQEGGSGGVGERRLTGLAIGVGATPRKVPGTPRRRDR</sequence>
<dbReference type="InterPro" id="IPR013218">
    <property type="entry name" value="Dsn1/Mis13"/>
</dbReference>
<dbReference type="Pfam" id="PF08202">
    <property type="entry name" value="MIS13"/>
    <property type="match status" value="1"/>
</dbReference>
<dbReference type="Proteomes" id="UP000053647">
    <property type="component" value="Unassembled WGS sequence"/>
</dbReference>
<dbReference type="GO" id="GO:0051301">
    <property type="term" value="P:cell division"/>
    <property type="evidence" value="ECO:0007669"/>
    <property type="project" value="InterPro"/>
</dbReference>
<feature type="region of interest" description="Disordered" evidence="1">
    <location>
        <begin position="1"/>
        <end position="137"/>
    </location>
</feature>
<dbReference type="PANTHER" id="PTHR14778">
    <property type="entry name" value="KINETOCHORE-ASSOCIATED PROTEIN DSN1 HOMOLOG"/>
    <property type="match status" value="1"/>
</dbReference>
<evidence type="ECO:0000313" key="3">
    <source>
        <dbReference type="Proteomes" id="UP000053647"/>
    </source>
</evidence>
<feature type="compositionally biased region" description="Low complexity" evidence="1">
    <location>
        <begin position="106"/>
        <end position="123"/>
    </location>
</feature>
<protein>
    <submittedName>
        <fullName evidence="2">Uncharacterized protein</fullName>
    </submittedName>
</protein>
<reference evidence="3" key="2">
    <citation type="submission" date="2015-01" db="EMBL/GenBank/DDBJ databases">
        <title>Evolutionary Origins and Diversification of the Mycorrhizal Mutualists.</title>
        <authorList>
            <consortium name="DOE Joint Genome Institute"/>
            <consortium name="Mycorrhizal Genomics Consortium"/>
            <person name="Kohler A."/>
            <person name="Kuo A."/>
            <person name="Nagy L.G."/>
            <person name="Floudas D."/>
            <person name="Copeland A."/>
            <person name="Barry K.W."/>
            <person name="Cichocki N."/>
            <person name="Veneault-Fourrey C."/>
            <person name="LaButti K."/>
            <person name="Lindquist E.A."/>
            <person name="Lipzen A."/>
            <person name="Lundell T."/>
            <person name="Morin E."/>
            <person name="Murat C."/>
            <person name="Riley R."/>
            <person name="Ohm R."/>
            <person name="Sun H."/>
            <person name="Tunlid A."/>
            <person name="Henrissat B."/>
            <person name="Grigoriev I.V."/>
            <person name="Hibbett D.S."/>
            <person name="Martin F."/>
        </authorList>
    </citation>
    <scope>NUCLEOTIDE SEQUENCE [LARGE SCALE GENOMIC DNA]</scope>
    <source>
        <strain evidence="3">ATCC 200175</strain>
    </source>
</reference>
<evidence type="ECO:0000313" key="2">
    <source>
        <dbReference type="EMBL" id="KIJ13481.1"/>
    </source>
</evidence>
<dbReference type="AlphaFoldDB" id="A0A0C9U257"/>
<keyword evidence="3" id="KW-1185">Reference proteome</keyword>
<accession>A0A0C9U257</accession>
<dbReference type="GO" id="GO:0007059">
    <property type="term" value="P:chromosome segregation"/>
    <property type="evidence" value="ECO:0007669"/>
    <property type="project" value="InterPro"/>
</dbReference>
<feature type="region of interest" description="Disordered" evidence="1">
    <location>
        <begin position="394"/>
        <end position="433"/>
    </location>
</feature>
<dbReference type="GO" id="GO:0000444">
    <property type="term" value="C:MIS12/MIND type complex"/>
    <property type="evidence" value="ECO:0007669"/>
    <property type="project" value="InterPro"/>
</dbReference>
<gene>
    <name evidence="2" type="ORF">PAXINDRAFT_13811</name>
</gene>
<proteinExistence type="predicted"/>
<dbReference type="OrthoDB" id="3364649at2759"/>
<name>A0A0C9U257_PAXIN</name>
<feature type="region of interest" description="Disordered" evidence="1">
    <location>
        <begin position="155"/>
        <end position="183"/>
    </location>
</feature>
<feature type="compositionally biased region" description="Low complexity" evidence="1">
    <location>
        <begin position="330"/>
        <end position="352"/>
    </location>
</feature>